<proteinExistence type="predicted"/>
<organism evidence="1 2">
    <name type="scientific">Candidatus Falkowbacteria bacterium RIFOXYC2_FULL_48_21</name>
    <dbReference type="NCBI Taxonomy" id="1798005"/>
    <lineage>
        <taxon>Bacteria</taxon>
        <taxon>Candidatus Falkowiibacteriota</taxon>
    </lineage>
</organism>
<dbReference type="AlphaFoldDB" id="A0A1F5TFL2"/>
<evidence type="ECO:0000313" key="2">
    <source>
        <dbReference type="Proteomes" id="UP000178656"/>
    </source>
</evidence>
<dbReference type="Proteomes" id="UP000178656">
    <property type="component" value="Unassembled WGS sequence"/>
</dbReference>
<dbReference type="EMBL" id="MFGM01000017">
    <property type="protein sequence ID" value="OGF37699.1"/>
    <property type="molecule type" value="Genomic_DNA"/>
</dbReference>
<comment type="caution">
    <text evidence="1">The sequence shown here is derived from an EMBL/GenBank/DDBJ whole genome shotgun (WGS) entry which is preliminary data.</text>
</comment>
<reference evidence="1 2" key="1">
    <citation type="journal article" date="2016" name="Nat. Commun.">
        <title>Thousands of microbial genomes shed light on interconnected biogeochemical processes in an aquifer system.</title>
        <authorList>
            <person name="Anantharaman K."/>
            <person name="Brown C.T."/>
            <person name="Hug L.A."/>
            <person name="Sharon I."/>
            <person name="Castelle C.J."/>
            <person name="Probst A.J."/>
            <person name="Thomas B.C."/>
            <person name="Singh A."/>
            <person name="Wilkins M.J."/>
            <person name="Karaoz U."/>
            <person name="Brodie E.L."/>
            <person name="Williams K.H."/>
            <person name="Hubbard S.S."/>
            <person name="Banfield J.F."/>
        </authorList>
    </citation>
    <scope>NUCLEOTIDE SEQUENCE [LARGE SCALE GENOMIC DNA]</scope>
</reference>
<accession>A0A1F5TFL2</accession>
<sequence length="213" mass="24673">MREHKQFFGIPLTEKDCLGWVLQNPPFEIIVNRTRGEVRVVMTDWLKEREALAHLACLFVALADKAERMAAVKRPFYGADQMLDGGSGHSPRSGRFHDETRQYHANQAKVGVELDKLFDQLPAILEDCCTNERNFEAYFLVKHFFDTAAEYWPSEFQSKQKTINKLLGKNEFAPCRDFAITAAKEVYQYLEAVTMEFFKLKFSHKHQFLSTPV</sequence>
<evidence type="ECO:0000313" key="1">
    <source>
        <dbReference type="EMBL" id="OGF37699.1"/>
    </source>
</evidence>
<gene>
    <name evidence="1" type="ORF">A2482_01850</name>
</gene>
<protein>
    <submittedName>
        <fullName evidence="1">Uncharacterized protein</fullName>
    </submittedName>
</protein>
<name>A0A1F5TFL2_9BACT</name>